<keyword evidence="2" id="KW-1185">Reference proteome</keyword>
<dbReference type="Proteomes" id="UP000614200">
    <property type="component" value="Unassembled WGS sequence"/>
</dbReference>
<evidence type="ECO:0000313" key="2">
    <source>
        <dbReference type="Proteomes" id="UP000614200"/>
    </source>
</evidence>
<dbReference type="InterPro" id="IPR016621">
    <property type="entry name" value="UCP014543"/>
</dbReference>
<organism evidence="1 2">
    <name type="scientific">Fusibacter ferrireducens</name>
    <dbReference type="NCBI Taxonomy" id="2785058"/>
    <lineage>
        <taxon>Bacteria</taxon>
        <taxon>Bacillati</taxon>
        <taxon>Bacillota</taxon>
        <taxon>Clostridia</taxon>
        <taxon>Eubacteriales</taxon>
        <taxon>Eubacteriales Family XII. Incertae Sedis</taxon>
        <taxon>Fusibacter</taxon>
    </lineage>
</organism>
<proteinExistence type="predicted"/>
<sequence>MSFEKIDRESEERKIGRNCILVYGYNAQELELIELCRQKSGIDEIVVISESEIHKTLGTLLEQEALNLANLPVAEAYTLIPTIIFSGTSHSELDRFIEASKKVTMQRPIFAGTTPHNLTWAFSALVEELIQEREEMKKMRAMKS</sequence>
<protein>
    <submittedName>
        <fullName evidence="1">DUF3783 domain-containing protein</fullName>
    </submittedName>
</protein>
<dbReference type="RefSeq" id="WP_194702661.1">
    <property type="nucleotide sequence ID" value="NZ_JADKNH010000009.1"/>
</dbReference>
<evidence type="ECO:0000313" key="1">
    <source>
        <dbReference type="EMBL" id="MBF4694421.1"/>
    </source>
</evidence>
<comment type="caution">
    <text evidence="1">The sequence shown here is derived from an EMBL/GenBank/DDBJ whole genome shotgun (WGS) entry which is preliminary data.</text>
</comment>
<accession>A0ABR9ZVD6</accession>
<dbReference type="EMBL" id="JADKNH010000009">
    <property type="protein sequence ID" value="MBF4694421.1"/>
    <property type="molecule type" value="Genomic_DNA"/>
</dbReference>
<reference evidence="1 2" key="1">
    <citation type="submission" date="2020-11" db="EMBL/GenBank/DDBJ databases">
        <title>Fusibacter basophilias sp. nov.</title>
        <authorList>
            <person name="Qiu D."/>
        </authorList>
    </citation>
    <scope>NUCLEOTIDE SEQUENCE [LARGE SCALE GENOMIC DNA]</scope>
    <source>
        <strain evidence="1 2">Q10-2</strain>
    </source>
</reference>
<name>A0ABR9ZVD6_9FIRM</name>
<gene>
    <name evidence="1" type="ORF">ISU02_15025</name>
</gene>
<dbReference type="Pfam" id="PF12646">
    <property type="entry name" value="DUF3783"/>
    <property type="match status" value="1"/>
</dbReference>